<evidence type="ECO:0000313" key="2">
    <source>
        <dbReference type="EMBL" id="GBN18799.1"/>
    </source>
</evidence>
<dbReference type="OrthoDB" id="6429186at2759"/>
<name>A0A4Y2LWG7_ARAVE</name>
<accession>A0A4Y2LWG7</accession>
<dbReference type="Gene3D" id="3.40.50.300">
    <property type="entry name" value="P-loop containing nucleotide triphosphate hydrolases"/>
    <property type="match status" value="1"/>
</dbReference>
<proteinExistence type="predicted"/>
<dbReference type="Pfam" id="PF06431">
    <property type="entry name" value="Polyoma_lg_T_C"/>
    <property type="match status" value="1"/>
</dbReference>
<sequence>MFILKTFNFGDPKKRFTALTGGFNCGKTSIGFAFLILFSSTTINCNVDFGRIGFFLGEAINQRFLLFDDASKKGMKNLDELRDHLDGRVPVLLEKKNMQPLLQKLPAGIITSSLPITSNLHVRVREFTETRVQNEL</sequence>
<evidence type="ECO:0000259" key="1">
    <source>
        <dbReference type="Pfam" id="PF06431"/>
    </source>
</evidence>
<organism evidence="2 3">
    <name type="scientific">Araneus ventricosus</name>
    <name type="common">Orbweaver spider</name>
    <name type="synonym">Epeira ventricosa</name>
    <dbReference type="NCBI Taxonomy" id="182803"/>
    <lineage>
        <taxon>Eukaryota</taxon>
        <taxon>Metazoa</taxon>
        <taxon>Ecdysozoa</taxon>
        <taxon>Arthropoda</taxon>
        <taxon>Chelicerata</taxon>
        <taxon>Arachnida</taxon>
        <taxon>Araneae</taxon>
        <taxon>Araneomorphae</taxon>
        <taxon>Entelegynae</taxon>
        <taxon>Araneoidea</taxon>
        <taxon>Araneidae</taxon>
        <taxon>Araneus</taxon>
    </lineage>
</organism>
<dbReference type="InterPro" id="IPR027417">
    <property type="entry name" value="P-loop_NTPase"/>
</dbReference>
<dbReference type="AlphaFoldDB" id="A0A4Y2LWG7"/>
<evidence type="ECO:0000313" key="3">
    <source>
        <dbReference type="Proteomes" id="UP000499080"/>
    </source>
</evidence>
<dbReference type="EMBL" id="BGPR01006413">
    <property type="protein sequence ID" value="GBN18799.1"/>
    <property type="molecule type" value="Genomic_DNA"/>
</dbReference>
<dbReference type="Proteomes" id="UP000499080">
    <property type="component" value="Unassembled WGS sequence"/>
</dbReference>
<dbReference type="GO" id="GO:0005524">
    <property type="term" value="F:ATP binding"/>
    <property type="evidence" value="ECO:0007669"/>
    <property type="project" value="InterPro"/>
</dbReference>
<gene>
    <name evidence="2" type="primary">large</name>
    <name evidence="2" type="ORF">AVEN_39721_1</name>
</gene>
<protein>
    <submittedName>
        <fullName evidence="2">Large T antigen</fullName>
    </submittedName>
</protein>
<keyword evidence="3" id="KW-1185">Reference proteome</keyword>
<reference evidence="2 3" key="1">
    <citation type="journal article" date="2019" name="Sci. Rep.">
        <title>Orb-weaving spider Araneus ventricosus genome elucidates the spidroin gene catalogue.</title>
        <authorList>
            <person name="Kono N."/>
            <person name="Nakamura H."/>
            <person name="Ohtoshi R."/>
            <person name="Moran D.A.P."/>
            <person name="Shinohara A."/>
            <person name="Yoshida Y."/>
            <person name="Fujiwara M."/>
            <person name="Mori M."/>
            <person name="Tomita M."/>
            <person name="Arakawa K."/>
        </authorList>
    </citation>
    <scope>NUCLEOTIDE SEQUENCE [LARGE SCALE GENOMIC DNA]</scope>
</reference>
<feature type="domain" description="Large T antigen polyomavirus C-terminal" evidence="1">
    <location>
        <begin position="4"/>
        <end position="116"/>
    </location>
</feature>
<comment type="caution">
    <text evidence="2">The sequence shown here is derived from an EMBL/GenBank/DDBJ whole genome shotgun (WGS) entry which is preliminary data.</text>
</comment>
<dbReference type="InterPro" id="IPR010932">
    <property type="entry name" value="Lg_T_Ag_Polyomavir_C"/>
</dbReference>
<dbReference type="GO" id="GO:0003677">
    <property type="term" value="F:DNA binding"/>
    <property type="evidence" value="ECO:0007669"/>
    <property type="project" value="InterPro"/>
</dbReference>
<dbReference type="GO" id="GO:0006260">
    <property type="term" value="P:DNA replication"/>
    <property type="evidence" value="ECO:0007669"/>
    <property type="project" value="InterPro"/>
</dbReference>
<dbReference type="SUPFAM" id="SSF52540">
    <property type="entry name" value="P-loop containing nucleoside triphosphate hydrolases"/>
    <property type="match status" value="1"/>
</dbReference>